<name>A0A814MQ00_9BILA</name>
<sequence length="205" mass="23980">MIENKCKSFENLLPTTTTKQSHTQFPEHFEKHRSKLHRMSLFLCFLLSNEYFSDFIGELAMRWPFRTDLPDSISIPPTISKSTAHSNMRDGNKSNMTLGDNDNLRSNNLTSTNHIGLIGKKPETINRIIPTDDQFSSDERQQHIEWILKAQEGIITYQLPDGLPDGFALYNKLQKLMKTNTIYLNDRYFWTTLENRFKNLRKVSY</sequence>
<evidence type="ECO:0000313" key="2">
    <source>
        <dbReference type="EMBL" id="CAF1082826.1"/>
    </source>
</evidence>
<protein>
    <submittedName>
        <fullName evidence="2">Uncharacterized protein</fullName>
    </submittedName>
</protein>
<proteinExistence type="predicted"/>
<evidence type="ECO:0000313" key="4">
    <source>
        <dbReference type="Proteomes" id="UP000663882"/>
    </source>
</evidence>
<dbReference type="EMBL" id="CAJNOO010001032">
    <property type="protein sequence ID" value="CAF1082826.1"/>
    <property type="molecule type" value="Genomic_DNA"/>
</dbReference>
<accession>A0A814MQ00</accession>
<feature type="compositionally biased region" description="Polar residues" evidence="1">
    <location>
        <begin position="93"/>
        <end position="105"/>
    </location>
</feature>
<dbReference type="Proteomes" id="UP000663889">
    <property type="component" value="Unassembled WGS sequence"/>
</dbReference>
<dbReference type="AlphaFoldDB" id="A0A814MQ00"/>
<reference evidence="2" key="1">
    <citation type="submission" date="2021-02" db="EMBL/GenBank/DDBJ databases">
        <authorList>
            <person name="Nowell W R."/>
        </authorList>
    </citation>
    <scope>NUCLEOTIDE SEQUENCE</scope>
</reference>
<dbReference type="EMBL" id="CAJNOU010001490">
    <property type="protein sequence ID" value="CAF1212130.1"/>
    <property type="molecule type" value="Genomic_DNA"/>
</dbReference>
<organism evidence="2 4">
    <name type="scientific">Rotaria sordida</name>
    <dbReference type="NCBI Taxonomy" id="392033"/>
    <lineage>
        <taxon>Eukaryota</taxon>
        <taxon>Metazoa</taxon>
        <taxon>Spiralia</taxon>
        <taxon>Gnathifera</taxon>
        <taxon>Rotifera</taxon>
        <taxon>Eurotatoria</taxon>
        <taxon>Bdelloidea</taxon>
        <taxon>Philodinida</taxon>
        <taxon>Philodinidae</taxon>
        <taxon>Rotaria</taxon>
    </lineage>
</organism>
<dbReference type="Proteomes" id="UP000663882">
    <property type="component" value="Unassembled WGS sequence"/>
</dbReference>
<gene>
    <name evidence="2" type="ORF">RFH988_LOCUS18387</name>
    <name evidence="3" type="ORF">SEV965_LOCUS21727</name>
</gene>
<dbReference type="OrthoDB" id="9995164at2759"/>
<feature type="region of interest" description="Disordered" evidence="1">
    <location>
        <begin position="76"/>
        <end position="105"/>
    </location>
</feature>
<evidence type="ECO:0000256" key="1">
    <source>
        <dbReference type="SAM" id="MobiDB-lite"/>
    </source>
</evidence>
<comment type="caution">
    <text evidence="2">The sequence shown here is derived from an EMBL/GenBank/DDBJ whole genome shotgun (WGS) entry which is preliminary data.</text>
</comment>
<evidence type="ECO:0000313" key="3">
    <source>
        <dbReference type="EMBL" id="CAF1212130.1"/>
    </source>
</evidence>